<evidence type="ECO:0000256" key="9">
    <source>
        <dbReference type="ARBA" id="ARBA00023295"/>
    </source>
</evidence>
<evidence type="ECO:0000259" key="11">
    <source>
        <dbReference type="SMART" id="SM00478"/>
    </source>
</evidence>
<accession>A0ABT5QJX5</accession>
<evidence type="ECO:0000256" key="3">
    <source>
        <dbReference type="ARBA" id="ARBA00022723"/>
    </source>
</evidence>
<evidence type="ECO:0000256" key="7">
    <source>
        <dbReference type="ARBA" id="ARBA00023014"/>
    </source>
</evidence>
<dbReference type="InterPro" id="IPR003651">
    <property type="entry name" value="Endonuclease3_FeS-loop_motif"/>
</dbReference>
<evidence type="ECO:0000313" key="13">
    <source>
        <dbReference type="Proteomes" id="UP001149821"/>
    </source>
</evidence>
<keyword evidence="6 10" id="KW-0408">Iron</keyword>
<evidence type="ECO:0000256" key="1">
    <source>
        <dbReference type="ARBA" id="ARBA00008343"/>
    </source>
</evidence>
<organism evidence="12 13">
    <name type="scientific">Enterovibrio qingdaonensis</name>
    <dbReference type="NCBI Taxonomy" id="2899818"/>
    <lineage>
        <taxon>Bacteria</taxon>
        <taxon>Pseudomonadati</taxon>
        <taxon>Pseudomonadota</taxon>
        <taxon>Gammaproteobacteria</taxon>
        <taxon>Vibrionales</taxon>
        <taxon>Vibrionaceae</taxon>
        <taxon>Enterovibrio</taxon>
    </lineage>
</organism>
<proteinExistence type="inferred from homology"/>
<evidence type="ECO:0000256" key="2">
    <source>
        <dbReference type="ARBA" id="ARBA00022485"/>
    </source>
</evidence>
<gene>
    <name evidence="10 12" type="primary">nth</name>
    <name evidence="12" type="ORF">LRP49_08785</name>
</gene>
<dbReference type="SUPFAM" id="SSF48150">
    <property type="entry name" value="DNA-glycosylase"/>
    <property type="match status" value="1"/>
</dbReference>
<feature type="binding site" evidence="10">
    <location>
        <position position="187"/>
    </location>
    <ligand>
        <name>[4Fe-4S] cluster</name>
        <dbReference type="ChEBI" id="CHEBI:49883"/>
    </ligand>
</feature>
<dbReference type="PROSITE" id="PS01155">
    <property type="entry name" value="ENDONUCLEASE_III_2"/>
    <property type="match status" value="1"/>
</dbReference>
<keyword evidence="12" id="KW-0540">Nuclease</keyword>
<dbReference type="Gene3D" id="1.10.340.30">
    <property type="entry name" value="Hypothetical protein, domain 2"/>
    <property type="match status" value="1"/>
</dbReference>
<dbReference type="CDD" id="cd00056">
    <property type="entry name" value="ENDO3c"/>
    <property type="match status" value="1"/>
</dbReference>
<feature type="domain" description="HhH-GPD" evidence="11">
    <location>
        <begin position="38"/>
        <end position="185"/>
    </location>
</feature>
<dbReference type="InterPro" id="IPR004035">
    <property type="entry name" value="Endouclease-III_FeS-bd_BS"/>
</dbReference>
<dbReference type="RefSeq" id="WP_274141685.1">
    <property type="nucleotide sequence ID" value="NZ_JAJUBB010000005.1"/>
</dbReference>
<dbReference type="PANTHER" id="PTHR10359:SF18">
    <property type="entry name" value="ENDONUCLEASE III"/>
    <property type="match status" value="1"/>
</dbReference>
<dbReference type="HAMAP" id="MF_00942">
    <property type="entry name" value="Nth"/>
    <property type="match status" value="1"/>
</dbReference>
<feature type="binding site" evidence="10">
    <location>
        <position position="203"/>
    </location>
    <ligand>
        <name>[4Fe-4S] cluster</name>
        <dbReference type="ChEBI" id="CHEBI:49883"/>
    </ligand>
</feature>
<dbReference type="InterPro" id="IPR011257">
    <property type="entry name" value="DNA_glycosylase"/>
</dbReference>
<comment type="cofactor">
    <cofactor evidence="10">
        <name>[4Fe-4S] cluster</name>
        <dbReference type="ChEBI" id="CHEBI:49883"/>
    </cofactor>
    <text evidence="10">Binds 1 [4Fe-4S] cluster.</text>
</comment>
<keyword evidence="8 10" id="KW-0234">DNA repair</keyword>
<name>A0ABT5QJX5_9GAMM</name>
<dbReference type="InterPro" id="IPR004036">
    <property type="entry name" value="Endonuclease-III-like_CS2"/>
</dbReference>
<keyword evidence="12" id="KW-0255">Endonuclease</keyword>
<keyword evidence="7 10" id="KW-0411">Iron-sulfur</keyword>
<keyword evidence="10 12" id="KW-0456">Lyase</keyword>
<comment type="caution">
    <text evidence="12">The sequence shown here is derived from an EMBL/GenBank/DDBJ whole genome shotgun (WGS) entry which is preliminary data.</text>
</comment>
<dbReference type="PANTHER" id="PTHR10359">
    <property type="entry name" value="A/G-SPECIFIC ADENINE GLYCOSYLASE/ENDONUCLEASE III"/>
    <property type="match status" value="1"/>
</dbReference>
<sequence>MNNEKRVQILERLRAENPHPQTELNWSTPFELLIAVLLSAQATDVSVNKATDKLYPVANTPASILALGVEGVKDYIKTIGLFNSKAENVIKTCQILIDKHGGEIPEDREALEALPGVGRKTANVVLNTAFGWPTIAVDTHIFRVSNRTKFAMGKNVDQVEEKLLKVVPKEFKVDVHHWLILHGRYTCVARKPRCGSCIIEDLCEFKDKVYPDE</sequence>
<dbReference type="GO" id="GO:0140078">
    <property type="term" value="F:class I DNA-(apurinic or apyrimidinic site) endonuclease activity"/>
    <property type="evidence" value="ECO:0007669"/>
    <property type="project" value="UniProtKB-EC"/>
</dbReference>
<keyword evidence="13" id="KW-1185">Reference proteome</keyword>
<keyword evidence="4 10" id="KW-0227">DNA damage</keyword>
<keyword evidence="2 10" id="KW-0004">4Fe-4S</keyword>
<evidence type="ECO:0000256" key="6">
    <source>
        <dbReference type="ARBA" id="ARBA00023004"/>
    </source>
</evidence>
<keyword evidence="5 10" id="KW-0378">Hydrolase</keyword>
<evidence type="ECO:0000256" key="4">
    <source>
        <dbReference type="ARBA" id="ARBA00022763"/>
    </source>
</evidence>
<dbReference type="InterPro" id="IPR000445">
    <property type="entry name" value="HhH_motif"/>
</dbReference>
<evidence type="ECO:0000256" key="5">
    <source>
        <dbReference type="ARBA" id="ARBA00022801"/>
    </source>
</evidence>
<keyword evidence="3 10" id="KW-0479">Metal-binding</keyword>
<evidence type="ECO:0000313" key="12">
    <source>
        <dbReference type="EMBL" id="MDD1781297.1"/>
    </source>
</evidence>
<evidence type="ECO:0000256" key="8">
    <source>
        <dbReference type="ARBA" id="ARBA00023204"/>
    </source>
</evidence>
<feature type="binding site" evidence="10">
    <location>
        <position position="194"/>
    </location>
    <ligand>
        <name>[4Fe-4S] cluster</name>
        <dbReference type="ChEBI" id="CHEBI:49883"/>
    </ligand>
</feature>
<dbReference type="PIRSF" id="PIRSF001435">
    <property type="entry name" value="Nth"/>
    <property type="match status" value="1"/>
</dbReference>
<dbReference type="SMART" id="SM00478">
    <property type="entry name" value="ENDO3c"/>
    <property type="match status" value="1"/>
</dbReference>
<dbReference type="Pfam" id="PF00730">
    <property type="entry name" value="HhH-GPD"/>
    <property type="match status" value="1"/>
</dbReference>
<dbReference type="NCBIfam" id="TIGR01083">
    <property type="entry name" value="nth"/>
    <property type="match status" value="1"/>
</dbReference>
<dbReference type="InterPro" id="IPR003265">
    <property type="entry name" value="HhH-GPD_domain"/>
</dbReference>
<dbReference type="Pfam" id="PF00633">
    <property type="entry name" value="HHH"/>
    <property type="match status" value="1"/>
</dbReference>
<evidence type="ECO:0000256" key="10">
    <source>
        <dbReference type="HAMAP-Rule" id="MF_00942"/>
    </source>
</evidence>
<protein>
    <recommendedName>
        <fullName evidence="10">Endonuclease III</fullName>
        <ecNumber evidence="10">4.2.99.18</ecNumber>
    </recommendedName>
    <alternativeName>
        <fullName evidence="10">DNA-(apurinic or apyrimidinic site) lyase</fullName>
    </alternativeName>
</protein>
<comment type="catalytic activity">
    <reaction evidence="10">
        <text>2'-deoxyribonucleotide-(2'-deoxyribose 5'-phosphate)-2'-deoxyribonucleotide-DNA = a 3'-end 2'-deoxyribonucleotide-(2,3-dehydro-2,3-deoxyribose 5'-phosphate)-DNA + a 5'-end 5'-phospho-2'-deoxyribonucleoside-DNA + H(+)</text>
        <dbReference type="Rhea" id="RHEA:66592"/>
        <dbReference type="Rhea" id="RHEA-COMP:13180"/>
        <dbReference type="Rhea" id="RHEA-COMP:16897"/>
        <dbReference type="Rhea" id="RHEA-COMP:17067"/>
        <dbReference type="ChEBI" id="CHEBI:15378"/>
        <dbReference type="ChEBI" id="CHEBI:136412"/>
        <dbReference type="ChEBI" id="CHEBI:157695"/>
        <dbReference type="ChEBI" id="CHEBI:167181"/>
        <dbReference type="EC" id="4.2.99.18"/>
    </reaction>
</comment>
<dbReference type="Gene3D" id="1.10.1670.10">
    <property type="entry name" value="Helix-hairpin-Helix base-excision DNA repair enzymes (C-terminal)"/>
    <property type="match status" value="1"/>
</dbReference>
<dbReference type="SMART" id="SM00525">
    <property type="entry name" value="FES"/>
    <property type="match status" value="1"/>
</dbReference>
<dbReference type="EMBL" id="JAJUBB010000005">
    <property type="protein sequence ID" value="MDD1781297.1"/>
    <property type="molecule type" value="Genomic_DNA"/>
</dbReference>
<dbReference type="Proteomes" id="UP001149821">
    <property type="component" value="Unassembled WGS sequence"/>
</dbReference>
<keyword evidence="9 10" id="KW-0326">Glycosidase</keyword>
<dbReference type="InterPro" id="IPR005759">
    <property type="entry name" value="Nth"/>
</dbReference>
<feature type="binding site" evidence="10">
    <location>
        <position position="197"/>
    </location>
    <ligand>
        <name>[4Fe-4S] cluster</name>
        <dbReference type="ChEBI" id="CHEBI:49883"/>
    </ligand>
</feature>
<keyword evidence="10" id="KW-0238">DNA-binding</keyword>
<dbReference type="Pfam" id="PF10576">
    <property type="entry name" value="EndIII_4Fe-2S"/>
    <property type="match status" value="1"/>
</dbReference>
<comment type="function">
    <text evidence="10">DNA repair enzyme that has both DNA N-glycosylase activity and AP-lyase activity. The DNA N-glycosylase activity releases various damaged pyrimidines from DNA by cleaving the N-glycosidic bond, leaving an AP (apurinic/apyrimidinic) site. The AP-lyase activity cleaves the phosphodiester bond 3' to the AP site by a beta-elimination, leaving a 3'-terminal unsaturated sugar and a product with a terminal 5'-phosphate.</text>
</comment>
<dbReference type="NCBIfam" id="NF007978">
    <property type="entry name" value="PRK10702.1"/>
    <property type="match status" value="1"/>
</dbReference>
<dbReference type="PROSITE" id="PS00764">
    <property type="entry name" value="ENDONUCLEASE_III_1"/>
    <property type="match status" value="1"/>
</dbReference>
<reference evidence="12" key="1">
    <citation type="submission" date="2021-12" db="EMBL/GenBank/DDBJ databases">
        <title>Enterovibrio ZSDZ35 sp. nov. and Enterovibrio ZSDZ42 sp. nov., isolated from coastal seawater in Qingdao.</title>
        <authorList>
            <person name="Zhang P."/>
        </authorList>
    </citation>
    <scope>NUCLEOTIDE SEQUENCE</scope>
    <source>
        <strain evidence="12">ZSDZ35</strain>
    </source>
</reference>
<comment type="similarity">
    <text evidence="1 10">Belongs to the Nth/MutY family.</text>
</comment>
<dbReference type="InterPro" id="IPR023170">
    <property type="entry name" value="HhH_base_excis_C"/>
</dbReference>
<dbReference type="EC" id="4.2.99.18" evidence="10"/>